<dbReference type="SUPFAM" id="SSF141523">
    <property type="entry name" value="L,D-transpeptidase catalytic domain-like"/>
    <property type="match status" value="1"/>
</dbReference>
<feature type="active site" description="Proton donor/acceptor" evidence="7">
    <location>
        <position position="295"/>
    </location>
</feature>
<dbReference type="GO" id="GO:0008360">
    <property type="term" value="P:regulation of cell shape"/>
    <property type="evidence" value="ECO:0007669"/>
    <property type="project" value="UniProtKB-UniRule"/>
</dbReference>
<dbReference type="InterPro" id="IPR036366">
    <property type="entry name" value="PGBDSf"/>
</dbReference>
<evidence type="ECO:0000256" key="5">
    <source>
        <dbReference type="ARBA" id="ARBA00022984"/>
    </source>
</evidence>
<evidence type="ECO:0000313" key="10">
    <source>
        <dbReference type="EMBL" id="TKW65311.1"/>
    </source>
</evidence>
<keyword evidence="3" id="KW-0808">Transferase</keyword>
<dbReference type="GO" id="GO:0071555">
    <property type="term" value="P:cell wall organization"/>
    <property type="evidence" value="ECO:0007669"/>
    <property type="project" value="UniProtKB-UniRule"/>
</dbReference>
<feature type="region of interest" description="Disordered" evidence="8">
    <location>
        <begin position="399"/>
        <end position="421"/>
    </location>
</feature>
<dbReference type="GO" id="GO:0005576">
    <property type="term" value="C:extracellular region"/>
    <property type="evidence" value="ECO:0007669"/>
    <property type="project" value="TreeGrafter"/>
</dbReference>
<dbReference type="InterPro" id="IPR036365">
    <property type="entry name" value="PGBD-like_sf"/>
</dbReference>
<dbReference type="GO" id="GO:0018104">
    <property type="term" value="P:peptidoglycan-protein cross-linking"/>
    <property type="evidence" value="ECO:0007669"/>
    <property type="project" value="TreeGrafter"/>
</dbReference>
<dbReference type="GO" id="GO:0071972">
    <property type="term" value="F:peptidoglycan L,D-transpeptidase activity"/>
    <property type="evidence" value="ECO:0007669"/>
    <property type="project" value="TreeGrafter"/>
</dbReference>
<dbReference type="AlphaFoldDB" id="A0A533I3S2"/>
<dbReference type="UniPathway" id="UPA00219"/>
<evidence type="ECO:0000256" key="4">
    <source>
        <dbReference type="ARBA" id="ARBA00022960"/>
    </source>
</evidence>
<accession>A0A533I3S2</accession>
<feature type="domain" description="L,D-TPase catalytic" evidence="9">
    <location>
        <begin position="202"/>
        <end position="336"/>
    </location>
</feature>
<dbReference type="InterPro" id="IPR002477">
    <property type="entry name" value="Peptidoglycan-bd-like"/>
</dbReference>
<name>A0A533I3S2_PARDE</name>
<evidence type="ECO:0000256" key="1">
    <source>
        <dbReference type="ARBA" id="ARBA00004752"/>
    </source>
</evidence>
<evidence type="ECO:0000256" key="3">
    <source>
        <dbReference type="ARBA" id="ARBA00022679"/>
    </source>
</evidence>
<evidence type="ECO:0000256" key="8">
    <source>
        <dbReference type="SAM" id="MobiDB-lite"/>
    </source>
</evidence>
<feature type="region of interest" description="Disordered" evidence="8">
    <location>
        <begin position="458"/>
        <end position="479"/>
    </location>
</feature>
<dbReference type="Gene3D" id="1.10.101.10">
    <property type="entry name" value="PGBD-like superfamily/PGBD"/>
    <property type="match status" value="1"/>
</dbReference>
<dbReference type="PANTHER" id="PTHR30582">
    <property type="entry name" value="L,D-TRANSPEPTIDASE"/>
    <property type="match status" value="1"/>
</dbReference>
<comment type="caution">
    <text evidence="10">The sequence shown here is derived from an EMBL/GenBank/DDBJ whole genome shotgun (WGS) entry which is preliminary data.</text>
</comment>
<dbReference type="SUPFAM" id="SSF47090">
    <property type="entry name" value="PGBD-like"/>
    <property type="match status" value="1"/>
</dbReference>
<comment type="similarity">
    <text evidence="2">Belongs to the YkuD family.</text>
</comment>
<feature type="active site" description="Nucleophile" evidence="7">
    <location>
        <position position="311"/>
    </location>
</feature>
<evidence type="ECO:0000259" key="9">
    <source>
        <dbReference type="PROSITE" id="PS52029"/>
    </source>
</evidence>
<gene>
    <name evidence="10" type="ORF">DI616_15335</name>
</gene>
<sequence length="479" mass="48763">MWFDSYRRQEIHMPVPTRSAALLAVLITIIPCVGASAPVSSDAIETANYTGGDLPGGQSALTAKVQVMLDRAGTSPGVIDGVKGGMSRSAIAAFERRSGLPADGMMDAQVWAALQPFAGGAMTMDYTITPADETQLTLHIPDDYLEKANMTSLGYTSVAEKLGERFHMSEKFLGTLNPGIPLVAGSTIKVIAPSKPLRAKVSRIFIEKGTNRVAAYDSEGHMVVNYPATIGSAETPSPSGSHKVRAVAMNPEYTYNPSINFTQGENKSVLTLPPGPNGPVGTVWIALTKPTYGLHGTPTPSRLFVSESHGCVRLTNWDAEELAHMVQPGITTVEFLESGTTLADVMGEATGVSTAVAAVATQARAVGTTGPVSTTLASSAPPVPRPAAIAGAPAVTAAPAASDAPGAAPTATAGGTVPATGSTPAMVPTTVAPVPLDPLTAAVEAATTDAPGVVVTQPAPVTPQGATVPPTGTAGASGR</sequence>
<keyword evidence="4 7" id="KW-0133">Cell shape</keyword>
<dbReference type="Proteomes" id="UP000315344">
    <property type="component" value="Unassembled WGS sequence"/>
</dbReference>
<comment type="pathway">
    <text evidence="1 7">Cell wall biogenesis; peptidoglycan biosynthesis.</text>
</comment>
<reference evidence="10 11" key="1">
    <citation type="journal article" date="2017" name="Nat. Commun.">
        <title>In situ click chemistry generation of cyclooxygenase-2 inhibitors.</title>
        <authorList>
            <person name="Bhardwaj A."/>
            <person name="Kaur J."/>
            <person name="Wuest M."/>
            <person name="Wuest F."/>
        </authorList>
    </citation>
    <scope>NUCLEOTIDE SEQUENCE [LARGE SCALE GENOMIC DNA]</scope>
    <source>
        <strain evidence="10">S2_012_000_R3_94</strain>
    </source>
</reference>
<keyword evidence="6 7" id="KW-0961">Cell wall biogenesis/degradation</keyword>
<dbReference type="GO" id="GO:0016740">
    <property type="term" value="F:transferase activity"/>
    <property type="evidence" value="ECO:0007669"/>
    <property type="project" value="UniProtKB-KW"/>
</dbReference>
<dbReference type="InterPro" id="IPR005490">
    <property type="entry name" value="LD_TPept_cat_dom"/>
</dbReference>
<dbReference type="InterPro" id="IPR050979">
    <property type="entry name" value="LD-transpeptidase"/>
</dbReference>
<keyword evidence="5 7" id="KW-0573">Peptidoglycan synthesis</keyword>
<dbReference type="InterPro" id="IPR038063">
    <property type="entry name" value="Transpep_catalytic_dom"/>
</dbReference>
<evidence type="ECO:0000256" key="7">
    <source>
        <dbReference type="PROSITE-ProRule" id="PRU01373"/>
    </source>
</evidence>
<evidence type="ECO:0000313" key="11">
    <source>
        <dbReference type="Proteomes" id="UP000315344"/>
    </source>
</evidence>
<protein>
    <submittedName>
        <fullName evidence="10">Murein L,D-transpeptidase</fullName>
    </submittedName>
</protein>
<proteinExistence type="inferred from homology"/>
<organism evidence="10 11">
    <name type="scientific">Paracoccus denitrificans</name>
    <dbReference type="NCBI Taxonomy" id="266"/>
    <lineage>
        <taxon>Bacteria</taxon>
        <taxon>Pseudomonadati</taxon>
        <taxon>Pseudomonadota</taxon>
        <taxon>Alphaproteobacteria</taxon>
        <taxon>Rhodobacterales</taxon>
        <taxon>Paracoccaceae</taxon>
        <taxon>Paracoccus</taxon>
    </lineage>
</organism>
<dbReference type="PANTHER" id="PTHR30582:SF30">
    <property type="entry name" value="BLR4375 PROTEIN"/>
    <property type="match status" value="1"/>
</dbReference>
<dbReference type="CDD" id="cd16913">
    <property type="entry name" value="YkuD_like"/>
    <property type="match status" value="1"/>
</dbReference>
<dbReference type="EMBL" id="VAFL01000014">
    <property type="protein sequence ID" value="TKW65311.1"/>
    <property type="molecule type" value="Genomic_DNA"/>
</dbReference>
<evidence type="ECO:0000256" key="6">
    <source>
        <dbReference type="ARBA" id="ARBA00023316"/>
    </source>
</evidence>
<dbReference type="PROSITE" id="PS52029">
    <property type="entry name" value="LD_TPASE"/>
    <property type="match status" value="1"/>
</dbReference>
<evidence type="ECO:0000256" key="2">
    <source>
        <dbReference type="ARBA" id="ARBA00005992"/>
    </source>
</evidence>
<dbReference type="Pfam" id="PF01471">
    <property type="entry name" value="PG_binding_1"/>
    <property type="match status" value="1"/>
</dbReference>
<dbReference type="Pfam" id="PF03734">
    <property type="entry name" value="YkuD"/>
    <property type="match status" value="1"/>
</dbReference>
<dbReference type="Gene3D" id="2.40.440.10">
    <property type="entry name" value="L,D-transpeptidase catalytic domain-like"/>
    <property type="match status" value="1"/>
</dbReference>